<reference evidence="6" key="1">
    <citation type="journal article" date="2014" name="Genome Announc.">
        <title>Draft Genome Sequences of Three Alkaliphilic Bacillus Strains, Bacillus wakoensis JCM 9140T, Bacillus akibai JCM 9157T, and Bacillus hemicellulosilyticus JCM 9152T.</title>
        <authorList>
            <person name="Yuki M."/>
            <person name="Oshima K."/>
            <person name="Suda W."/>
            <person name="Oshida Y."/>
            <person name="Kitamura K."/>
            <person name="Iida T."/>
            <person name="Hattori M."/>
            <person name="Ohkuma M."/>
        </authorList>
    </citation>
    <scope>NUCLEOTIDE SEQUENCE [LARGE SCALE GENOMIC DNA]</scope>
    <source>
        <strain evidence="6">JCM 9152</strain>
    </source>
</reference>
<evidence type="ECO:0000256" key="3">
    <source>
        <dbReference type="ARBA" id="ARBA00023125"/>
    </source>
</evidence>
<evidence type="ECO:0000256" key="2">
    <source>
        <dbReference type="ARBA" id="ARBA00023015"/>
    </source>
</evidence>
<keyword evidence="3" id="KW-0238">DNA-binding</keyword>
<evidence type="ECO:0000256" key="1">
    <source>
        <dbReference type="ARBA" id="ARBA00009437"/>
    </source>
</evidence>
<dbReference type="OrthoDB" id="9803735at2"/>
<organism evidence="6 7">
    <name type="scientific">Halalkalibacter hemicellulosilyticusJCM 9152</name>
    <dbReference type="NCBI Taxonomy" id="1236971"/>
    <lineage>
        <taxon>Bacteria</taxon>
        <taxon>Bacillati</taxon>
        <taxon>Bacillota</taxon>
        <taxon>Bacilli</taxon>
        <taxon>Bacillales</taxon>
        <taxon>Bacillaceae</taxon>
        <taxon>Halalkalibacter</taxon>
    </lineage>
</organism>
<name>W4QL40_9BACI</name>
<evidence type="ECO:0000256" key="4">
    <source>
        <dbReference type="ARBA" id="ARBA00023163"/>
    </source>
</evidence>
<dbReference type="InterPro" id="IPR000847">
    <property type="entry name" value="LysR_HTH_N"/>
</dbReference>
<dbReference type="PRINTS" id="PR00039">
    <property type="entry name" value="HTHLYSR"/>
</dbReference>
<dbReference type="InterPro" id="IPR036390">
    <property type="entry name" value="WH_DNA-bd_sf"/>
</dbReference>
<gene>
    <name evidence="6" type="ORF">JCM9152_4418</name>
</gene>
<dbReference type="PANTHER" id="PTHR30126">
    <property type="entry name" value="HTH-TYPE TRANSCRIPTIONAL REGULATOR"/>
    <property type="match status" value="1"/>
</dbReference>
<dbReference type="Gene3D" id="3.40.190.10">
    <property type="entry name" value="Periplasmic binding protein-like II"/>
    <property type="match status" value="3"/>
</dbReference>
<dbReference type="InterPro" id="IPR005119">
    <property type="entry name" value="LysR_subst-bd"/>
</dbReference>
<keyword evidence="7" id="KW-1185">Reference proteome</keyword>
<dbReference type="STRING" id="1236971.JCM9152_4418"/>
<dbReference type="RefSeq" id="WP_035347399.1">
    <property type="nucleotide sequence ID" value="NZ_BAUU01000056.1"/>
</dbReference>
<feature type="domain" description="HTH lysR-type" evidence="5">
    <location>
        <begin position="1"/>
        <end position="58"/>
    </location>
</feature>
<dbReference type="Proteomes" id="UP000018895">
    <property type="component" value="Unassembled WGS sequence"/>
</dbReference>
<dbReference type="Pfam" id="PF03466">
    <property type="entry name" value="LysR_substrate"/>
    <property type="match status" value="1"/>
</dbReference>
<dbReference type="GO" id="GO:0003700">
    <property type="term" value="F:DNA-binding transcription factor activity"/>
    <property type="evidence" value="ECO:0007669"/>
    <property type="project" value="InterPro"/>
</dbReference>
<evidence type="ECO:0000259" key="5">
    <source>
        <dbReference type="PROSITE" id="PS50931"/>
    </source>
</evidence>
<dbReference type="SUPFAM" id="SSF53850">
    <property type="entry name" value="Periplasmic binding protein-like II"/>
    <property type="match status" value="1"/>
</dbReference>
<dbReference type="FunFam" id="1.10.10.10:FF:000001">
    <property type="entry name" value="LysR family transcriptional regulator"/>
    <property type="match status" value="1"/>
</dbReference>
<comment type="caution">
    <text evidence="6">The sequence shown here is derived from an EMBL/GenBank/DDBJ whole genome shotgun (WGS) entry which is preliminary data.</text>
</comment>
<protein>
    <submittedName>
        <fullName evidence="6">Transcriptional regulator</fullName>
    </submittedName>
</protein>
<accession>W4QL40</accession>
<dbReference type="Gene3D" id="1.10.10.10">
    <property type="entry name" value="Winged helix-like DNA-binding domain superfamily/Winged helix DNA-binding domain"/>
    <property type="match status" value="1"/>
</dbReference>
<comment type="similarity">
    <text evidence="1">Belongs to the LysR transcriptional regulatory family.</text>
</comment>
<evidence type="ECO:0000313" key="6">
    <source>
        <dbReference type="EMBL" id="GAE32835.1"/>
    </source>
</evidence>
<dbReference type="EMBL" id="BAUU01000056">
    <property type="protein sequence ID" value="GAE32835.1"/>
    <property type="molecule type" value="Genomic_DNA"/>
</dbReference>
<dbReference type="SUPFAM" id="SSF46785">
    <property type="entry name" value="Winged helix' DNA-binding domain"/>
    <property type="match status" value="1"/>
</dbReference>
<dbReference type="Pfam" id="PF00126">
    <property type="entry name" value="HTH_1"/>
    <property type="match status" value="1"/>
</dbReference>
<evidence type="ECO:0000313" key="7">
    <source>
        <dbReference type="Proteomes" id="UP000018895"/>
    </source>
</evidence>
<sequence>MELRHLITFKTIVDTGGFKKAANELGYAQSSITGHIKELEEELKKPLFDRLGRSISLTQTGKDFLPYALEIIKLYSKSQEVIHSSDGPSGQLIIGASESLMIYWLPTIIMDFMEKYPKVELTIKSVKDGNLSSQLKNNEIDVALLVDLPHWHSKELTIEKIQDTRLSFIQSVKKQNKHIPGKMLVTEYSCSWRPAVEENIKNEEYGSLAKVELPSVEAIKKCVLCGLGKSILPHFVVKEEIDNGMLEESKVTGQYKLLNIYTVTHKDKWISTNLEAFLSHLVELKKMRNNK</sequence>
<dbReference type="PROSITE" id="PS50931">
    <property type="entry name" value="HTH_LYSR"/>
    <property type="match status" value="1"/>
</dbReference>
<dbReference type="CDD" id="cd05466">
    <property type="entry name" value="PBP2_LTTR_substrate"/>
    <property type="match status" value="1"/>
</dbReference>
<proteinExistence type="inferred from homology"/>
<dbReference type="GO" id="GO:0000976">
    <property type="term" value="F:transcription cis-regulatory region binding"/>
    <property type="evidence" value="ECO:0007669"/>
    <property type="project" value="TreeGrafter"/>
</dbReference>
<dbReference type="InterPro" id="IPR036388">
    <property type="entry name" value="WH-like_DNA-bd_sf"/>
</dbReference>
<keyword evidence="4" id="KW-0804">Transcription</keyword>
<keyword evidence="2" id="KW-0805">Transcription regulation</keyword>
<dbReference type="AlphaFoldDB" id="W4QL40"/>
<dbReference type="PANTHER" id="PTHR30126:SF100">
    <property type="entry name" value="LYSR-FAMILY TRANSCRIPTIONAL REGULATOR"/>
    <property type="match status" value="1"/>
</dbReference>